<protein>
    <submittedName>
        <fullName evidence="1">Uncharacterized protein</fullName>
    </submittedName>
</protein>
<sequence>MTWHNEPVGTVTQWAVEHTYGDGEKRYFDDLFDGEADGLKYVEVQQLELLRREKAPSGEGSVVAYRAVSRQVTYGEWKEI</sequence>
<proteinExistence type="predicted"/>
<name>A0ABQ3Y0C8_9ACTN</name>
<keyword evidence="2" id="KW-1185">Reference proteome</keyword>
<organism evidence="1 2">
    <name type="scientific">Paractinoplanes deccanensis</name>
    <dbReference type="NCBI Taxonomy" id="113561"/>
    <lineage>
        <taxon>Bacteria</taxon>
        <taxon>Bacillati</taxon>
        <taxon>Actinomycetota</taxon>
        <taxon>Actinomycetes</taxon>
        <taxon>Micromonosporales</taxon>
        <taxon>Micromonosporaceae</taxon>
        <taxon>Paractinoplanes</taxon>
    </lineage>
</organism>
<reference evidence="1 2" key="1">
    <citation type="submission" date="2021-01" db="EMBL/GenBank/DDBJ databases">
        <title>Whole genome shotgun sequence of Actinoplanes deccanensis NBRC 13994.</title>
        <authorList>
            <person name="Komaki H."/>
            <person name="Tamura T."/>
        </authorList>
    </citation>
    <scope>NUCLEOTIDE SEQUENCE [LARGE SCALE GENOMIC DNA]</scope>
    <source>
        <strain evidence="1 2">NBRC 13994</strain>
    </source>
</reference>
<evidence type="ECO:0000313" key="2">
    <source>
        <dbReference type="Proteomes" id="UP000609879"/>
    </source>
</evidence>
<dbReference type="EMBL" id="BOMI01000033">
    <property type="protein sequence ID" value="GID73443.1"/>
    <property type="molecule type" value="Genomic_DNA"/>
</dbReference>
<accession>A0ABQ3Y0C8</accession>
<dbReference type="RefSeq" id="WP_203761362.1">
    <property type="nucleotide sequence ID" value="NZ_BAAABO010000029.1"/>
</dbReference>
<comment type="caution">
    <text evidence="1">The sequence shown here is derived from an EMBL/GenBank/DDBJ whole genome shotgun (WGS) entry which is preliminary data.</text>
</comment>
<dbReference type="Proteomes" id="UP000609879">
    <property type="component" value="Unassembled WGS sequence"/>
</dbReference>
<gene>
    <name evidence="1" type="ORF">Ade02nite_20840</name>
</gene>
<evidence type="ECO:0000313" key="1">
    <source>
        <dbReference type="EMBL" id="GID73443.1"/>
    </source>
</evidence>